<sequence>MTPYSNWYNQIPLMNLIEISFPLASVEKFFTVTFTFMIG</sequence>
<dbReference type="AlphaFoldDB" id="A0A6J4VVA6"/>
<evidence type="ECO:0000313" key="1">
    <source>
        <dbReference type="EMBL" id="CAA9589085.1"/>
    </source>
</evidence>
<accession>A0A6J4VVA6</accession>
<organism evidence="1">
    <name type="scientific">uncultured Synechococcales cyanobacterium</name>
    <dbReference type="NCBI Taxonomy" id="1936017"/>
    <lineage>
        <taxon>Bacteria</taxon>
        <taxon>Bacillati</taxon>
        <taxon>Cyanobacteriota</taxon>
        <taxon>Cyanophyceae</taxon>
        <taxon>Synechococcales</taxon>
        <taxon>environmental samples</taxon>
    </lineage>
</organism>
<proteinExistence type="predicted"/>
<gene>
    <name evidence="1" type="ORF">AVDCRST_MAG81-4557</name>
</gene>
<name>A0A6J4VVA6_9CYAN</name>
<reference evidence="1" key="1">
    <citation type="submission" date="2020-02" db="EMBL/GenBank/DDBJ databases">
        <authorList>
            <person name="Meier V. D."/>
        </authorList>
    </citation>
    <scope>NUCLEOTIDE SEQUENCE</scope>
    <source>
        <strain evidence="1">AVDCRST_MAG81</strain>
    </source>
</reference>
<protein>
    <submittedName>
        <fullName evidence="1">Uncharacterized protein</fullName>
    </submittedName>
</protein>
<dbReference type="EMBL" id="CADCWO010000236">
    <property type="protein sequence ID" value="CAA9589085.1"/>
    <property type="molecule type" value="Genomic_DNA"/>
</dbReference>